<name>A0A3R9QBR3_9CREN</name>
<evidence type="ECO:0000256" key="2">
    <source>
        <dbReference type="ARBA" id="ARBA00023163"/>
    </source>
</evidence>
<dbReference type="SUPFAM" id="SSF63562">
    <property type="entry name" value="RPB6/omega subunit-like"/>
    <property type="match status" value="1"/>
</dbReference>
<dbReference type="GO" id="GO:0000428">
    <property type="term" value="C:DNA-directed RNA polymerase complex"/>
    <property type="evidence" value="ECO:0007669"/>
    <property type="project" value="UniProtKB-KW"/>
</dbReference>
<dbReference type="Proteomes" id="UP000277582">
    <property type="component" value="Unassembled WGS sequence"/>
</dbReference>
<evidence type="ECO:0008006" key="7">
    <source>
        <dbReference type="Google" id="ProtNLM"/>
    </source>
</evidence>
<proteinExistence type="predicted"/>
<keyword evidence="1" id="KW-0240">DNA-directed RNA polymerase</keyword>
<evidence type="ECO:0000313" key="3">
    <source>
        <dbReference type="EMBL" id="RSN72613.1"/>
    </source>
</evidence>
<keyword evidence="2" id="KW-0804">Transcription</keyword>
<dbReference type="Gene3D" id="3.90.940.10">
    <property type="match status" value="1"/>
</dbReference>
<dbReference type="GO" id="GO:0003899">
    <property type="term" value="F:DNA-directed RNA polymerase activity"/>
    <property type="evidence" value="ECO:0007669"/>
    <property type="project" value="InterPro"/>
</dbReference>
<sequence length="84" mass="9587">MAKLEERNLRVKEKKGLSLETKEQKNIFSKFEEVRIIAARAQQIAAGAPLLLKENEIPPGLSDPVELAKLEYKLGRLPVYIERE</sequence>
<dbReference type="EMBL" id="RCOS01000146">
    <property type="protein sequence ID" value="RSN72613.1"/>
    <property type="molecule type" value="Genomic_DNA"/>
</dbReference>
<accession>A0A3R9QBR3</accession>
<dbReference type="InterPro" id="IPR006110">
    <property type="entry name" value="Pol_omega/Rpo6/RPB6"/>
</dbReference>
<evidence type="ECO:0000313" key="4">
    <source>
        <dbReference type="EMBL" id="RZN59444.1"/>
    </source>
</evidence>
<evidence type="ECO:0000256" key="1">
    <source>
        <dbReference type="ARBA" id="ARBA00022478"/>
    </source>
</evidence>
<dbReference type="Proteomes" id="UP000316217">
    <property type="component" value="Unassembled WGS sequence"/>
</dbReference>
<reference evidence="4 6" key="2">
    <citation type="journal article" date="2019" name="Nat. Microbiol.">
        <title>Wide diversity of methane and short-chain alkane metabolisms in uncultured archaea.</title>
        <authorList>
            <person name="Borrel G."/>
            <person name="Adam P.S."/>
            <person name="McKay L.J."/>
            <person name="Chen L.X."/>
            <person name="Sierra-Garcia I.N."/>
            <person name="Sieber C.M."/>
            <person name="Letourneur Q."/>
            <person name="Ghozlane A."/>
            <person name="Andersen G.L."/>
            <person name="Li W.J."/>
            <person name="Hallam S.J."/>
            <person name="Muyzer G."/>
            <person name="de Oliveira V.M."/>
            <person name="Inskeep W.P."/>
            <person name="Banfield J.F."/>
            <person name="Gribaldo S."/>
        </authorList>
    </citation>
    <scope>NUCLEOTIDE SEQUENCE [LARGE SCALE GENOMIC DNA]</scope>
    <source>
        <strain evidence="4">NM4</strain>
    </source>
</reference>
<dbReference type="EMBL" id="RXII01000105">
    <property type="protein sequence ID" value="RZN59444.1"/>
    <property type="molecule type" value="Genomic_DNA"/>
</dbReference>
<protein>
    <recommendedName>
        <fullName evidence="7">DNA-directed RNA polymerase subunit K</fullName>
    </recommendedName>
</protein>
<dbReference type="GO" id="GO:0006351">
    <property type="term" value="P:DNA-templated transcription"/>
    <property type="evidence" value="ECO:0007669"/>
    <property type="project" value="InterPro"/>
</dbReference>
<organism evidence="3 5">
    <name type="scientific">Candidatus Methanodesulfokora washburnensis</name>
    <dbReference type="NCBI Taxonomy" id="2478471"/>
    <lineage>
        <taxon>Archaea</taxon>
        <taxon>Thermoproteota</taxon>
        <taxon>Candidatus Korarchaeia</taxon>
        <taxon>Candidatus Korarchaeia incertae sedis</taxon>
        <taxon>Candidatus Methanodesulfokora</taxon>
    </lineage>
</organism>
<dbReference type="InterPro" id="IPR036161">
    <property type="entry name" value="RPB6/omega-like_sf"/>
</dbReference>
<keyword evidence="5" id="KW-1185">Reference proteome</keyword>
<dbReference type="GO" id="GO:0003677">
    <property type="term" value="F:DNA binding"/>
    <property type="evidence" value="ECO:0007669"/>
    <property type="project" value="InterPro"/>
</dbReference>
<gene>
    <name evidence="3" type="ORF">D6D85_13390</name>
    <name evidence="4" type="ORF">EF810_06825</name>
</gene>
<reference evidence="3 5" key="1">
    <citation type="submission" date="2018-10" db="EMBL/GenBank/DDBJ databases">
        <title>Co-occurring genomic capacity for anaerobic methane metabolism and dissimilatory sulfite reduction discovered in the Korarchaeota.</title>
        <authorList>
            <person name="Mckay L.J."/>
            <person name="Dlakic M."/>
            <person name="Fields M.W."/>
            <person name="Delmont T.O."/>
            <person name="Eren A.M."/>
            <person name="Jay Z.J."/>
            <person name="Klingelsmith K.B."/>
            <person name="Rusch D.B."/>
            <person name="Inskeep W.P."/>
        </authorList>
    </citation>
    <scope>NUCLEOTIDE SEQUENCE [LARGE SCALE GENOMIC DNA]</scope>
    <source>
        <strain evidence="3 5">MDKW</strain>
    </source>
</reference>
<comment type="caution">
    <text evidence="3">The sequence shown here is derived from an EMBL/GenBank/DDBJ whole genome shotgun (WGS) entry which is preliminary data.</text>
</comment>
<evidence type="ECO:0000313" key="6">
    <source>
        <dbReference type="Proteomes" id="UP000316217"/>
    </source>
</evidence>
<dbReference type="AlphaFoldDB" id="A0A3R9QBR3"/>
<dbReference type="Pfam" id="PF01192">
    <property type="entry name" value="RNA_pol_Rpb6"/>
    <property type="match status" value="1"/>
</dbReference>
<evidence type="ECO:0000313" key="5">
    <source>
        <dbReference type="Proteomes" id="UP000277582"/>
    </source>
</evidence>